<protein>
    <submittedName>
        <fullName evidence="1">Unannotated protein</fullName>
    </submittedName>
</protein>
<name>A0A6J6CYP8_9ZZZZ</name>
<accession>A0A6J6CYP8</accession>
<gene>
    <name evidence="1" type="ORF">UFOPK1581_00520</name>
</gene>
<sequence length="122" mass="13496">MKKFLSISIGLALILLTGIAPAQAMTCSAQETEMVRGLLVPITRLSAHQGRNTAENYKVIASTQTLAKTTQSPRLRNSIRDLTVLIRKGALNPGSTIYWGYKDRSVWKTYKKALVITQENTC</sequence>
<evidence type="ECO:0000313" key="1">
    <source>
        <dbReference type="EMBL" id="CAB4556730.1"/>
    </source>
</evidence>
<proteinExistence type="predicted"/>
<organism evidence="1">
    <name type="scientific">freshwater metagenome</name>
    <dbReference type="NCBI Taxonomy" id="449393"/>
    <lineage>
        <taxon>unclassified sequences</taxon>
        <taxon>metagenomes</taxon>
        <taxon>ecological metagenomes</taxon>
    </lineage>
</organism>
<dbReference type="EMBL" id="CAEZTB010000072">
    <property type="protein sequence ID" value="CAB4556730.1"/>
    <property type="molecule type" value="Genomic_DNA"/>
</dbReference>
<dbReference type="AlphaFoldDB" id="A0A6J6CYP8"/>
<reference evidence="1" key="1">
    <citation type="submission" date="2020-05" db="EMBL/GenBank/DDBJ databases">
        <authorList>
            <person name="Chiriac C."/>
            <person name="Salcher M."/>
            <person name="Ghai R."/>
            <person name="Kavagutti S V."/>
        </authorList>
    </citation>
    <scope>NUCLEOTIDE SEQUENCE</scope>
</reference>